<proteinExistence type="predicted"/>
<name>A0A0X4EXY9_9ENTR</name>
<organism evidence="4 5">
    <name type="scientific">Enterobacter genomosp. O</name>
    <dbReference type="NCBI Taxonomy" id="2364150"/>
    <lineage>
        <taxon>Bacteria</taxon>
        <taxon>Pseudomonadati</taxon>
        <taxon>Pseudomonadota</taxon>
        <taxon>Gammaproteobacteria</taxon>
        <taxon>Enterobacterales</taxon>
        <taxon>Enterobacteriaceae</taxon>
        <taxon>Enterobacter</taxon>
        <taxon>Enterobacter cloacae complex</taxon>
        <taxon>Enterobacter cloacae complex clade O</taxon>
    </lineage>
</organism>
<dbReference type="AlphaFoldDB" id="A0A0X4EXY9"/>
<reference evidence="5" key="1">
    <citation type="submission" date="2016-01" db="EMBL/GenBank/DDBJ databases">
        <title>WGS of SAMN04407783.</title>
        <authorList>
            <person name="Adams M."/>
            <person name="Sutton G."/>
            <person name="Nelson K."/>
            <person name="Thaden J."/>
            <person name="Fowler V."/>
            <person name="Mccorrison J."/>
            <person name="Sanka R."/>
            <person name="Brinkac L."/>
            <person name="Nierman W."/>
        </authorList>
    </citation>
    <scope>NUCLEOTIDE SEQUENCE [LARGE SCALE GENOMIC DNA]</scope>
    <source>
        <strain evidence="5">GN04363</strain>
    </source>
</reference>
<dbReference type="InterPro" id="IPR016181">
    <property type="entry name" value="Acyl_CoA_acyltransferase"/>
</dbReference>
<keyword evidence="2" id="KW-0012">Acyltransferase</keyword>
<keyword evidence="5" id="KW-1185">Reference proteome</keyword>
<evidence type="ECO:0000313" key="5">
    <source>
        <dbReference type="Proteomes" id="UP000064715"/>
    </source>
</evidence>
<dbReference type="EMBL" id="LRCR01000001">
    <property type="protein sequence ID" value="KUQ86568.1"/>
    <property type="molecule type" value="Genomic_DNA"/>
</dbReference>
<evidence type="ECO:0000256" key="2">
    <source>
        <dbReference type="ARBA" id="ARBA00023315"/>
    </source>
</evidence>
<feature type="domain" description="N-acetyltransferase" evidence="3">
    <location>
        <begin position="2"/>
        <end position="152"/>
    </location>
</feature>
<sequence length="160" mass="17599">MYSISSASARHPDILTLIAALDRYQSELYPAESNHLLDLAALPEASLILMVIRDQQLQAVGCGAIVLNGDGTGEMKRVYIDPAHRGQHLGETLLAALEDEALSRHCHTVRLETGIKQRAAVRLYEQCGYVMRPAFAPYVDDPLSLFMEKALVVDVRLAAL</sequence>
<dbReference type="Gene3D" id="3.40.630.30">
    <property type="match status" value="1"/>
</dbReference>
<keyword evidence="1 4" id="KW-0808">Transferase</keyword>
<evidence type="ECO:0000256" key="1">
    <source>
        <dbReference type="ARBA" id="ARBA00022679"/>
    </source>
</evidence>
<dbReference type="RefSeq" id="WP_059310104.1">
    <property type="nucleotide sequence ID" value="NZ_LRCR01000001.1"/>
</dbReference>
<dbReference type="CDD" id="cd04301">
    <property type="entry name" value="NAT_SF"/>
    <property type="match status" value="1"/>
</dbReference>
<evidence type="ECO:0000313" key="4">
    <source>
        <dbReference type="EMBL" id="KUQ86568.1"/>
    </source>
</evidence>
<dbReference type="InterPro" id="IPR000182">
    <property type="entry name" value="GNAT_dom"/>
</dbReference>
<dbReference type="PANTHER" id="PTHR43877">
    <property type="entry name" value="AMINOALKYLPHOSPHONATE N-ACETYLTRANSFERASE-RELATED-RELATED"/>
    <property type="match status" value="1"/>
</dbReference>
<dbReference type="Proteomes" id="UP000064715">
    <property type="component" value="Unassembled WGS sequence"/>
</dbReference>
<dbReference type="SUPFAM" id="SSF55729">
    <property type="entry name" value="Acyl-CoA N-acyltransferases (Nat)"/>
    <property type="match status" value="1"/>
</dbReference>
<dbReference type="OrthoDB" id="9803233at2"/>
<dbReference type="PANTHER" id="PTHR43877:SF2">
    <property type="entry name" value="AMINOALKYLPHOSPHONATE N-ACETYLTRANSFERASE-RELATED"/>
    <property type="match status" value="1"/>
</dbReference>
<comment type="caution">
    <text evidence="4">The sequence shown here is derived from an EMBL/GenBank/DDBJ whole genome shotgun (WGS) entry which is preliminary data.</text>
</comment>
<dbReference type="InterPro" id="IPR050832">
    <property type="entry name" value="Bact_Acetyltransf"/>
</dbReference>
<protein>
    <submittedName>
        <fullName evidence="4">GCN5 family acetyltransferase</fullName>
    </submittedName>
</protein>
<dbReference type="GO" id="GO:0016747">
    <property type="term" value="F:acyltransferase activity, transferring groups other than amino-acyl groups"/>
    <property type="evidence" value="ECO:0007669"/>
    <property type="project" value="InterPro"/>
</dbReference>
<evidence type="ECO:0000259" key="3">
    <source>
        <dbReference type="PROSITE" id="PS51186"/>
    </source>
</evidence>
<dbReference type="Pfam" id="PF00583">
    <property type="entry name" value="Acetyltransf_1"/>
    <property type="match status" value="1"/>
</dbReference>
<gene>
    <name evidence="4" type="ORF">AWI28_07025</name>
</gene>
<accession>A0A0X4EXY9</accession>
<dbReference type="PROSITE" id="PS51186">
    <property type="entry name" value="GNAT"/>
    <property type="match status" value="1"/>
</dbReference>